<feature type="region of interest" description="Disordered" evidence="1">
    <location>
        <begin position="72"/>
        <end position="91"/>
    </location>
</feature>
<dbReference type="InterPro" id="IPR037171">
    <property type="entry name" value="NagB/RpiA_transferase-like"/>
</dbReference>
<dbReference type="InterPro" id="IPR014036">
    <property type="entry name" value="DeoR-like_C"/>
</dbReference>
<accession>A0ABP6C730</accession>
<dbReference type="Proteomes" id="UP001501509">
    <property type="component" value="Unassembled WGS sequence"/>
</dbReference>
<name>A0ABP6C730_9ACTN</name>
<sequence length="91" mass="9328">MGALAHELRSASALTVATTGLTTLNELADVDAVRVECLGGSLRHLSHGLVGPLAEAALEKLTFDRAFLGADGVSPDGGSVRQTCNRPASKN</sequence>
<gene>
    <name evidence="3" type="ORF">GCM10010411_44710</name>
</gene>
<keyword evidence="4" id="KW-1185">Reference proteome</keyword>
<organism evidence="3 4">
    <name type="scientific">Actinomadura fulvescens</name>
    <dbReference type="NCBI Taxonomy" id="46160"/>
    <lineage>
        <taxon>Bacteria</taxon>
        <taxon>Bacillati</taxon>
        <taxon>Actinomycetota</taxon>
        <taxon>Actinomycetes</taxon>
        <taxon>Streptosporangiales</taxon>
        <taxon>Thermomonosporaceae</taxon>
        <taxon>Actinomadura</taxon>
    </lineage>
</organism>
<evidence type="ECO:0000259" key="2">
    <source>
        <dbReference type="Pfam" id="PF00455"/>
    </source>
</evidence>
<evidence type="ECO:0000256" key="1">
    <source>
        <dbReference type="SAM" id="MobiDB-lite"/>
    </source>
</evidence>
<evidence type="ECO:0000313" key="3">
    <source>
        <dbReference type="EMBL" id="GAA2605593.1"/>
    </source>
</evidence>
<feature type="domain" description="DeoR-like transcriptional repressor C-terminal sensor" evidence="2">
    <location>
        <begin position="3"/>
        <end position="83"/>
    </location>
</feature>
<dbReference type="SMART" id="SM01134">
    <property type="entry name" value="DeoRC"/>
    <property type="match status" value="1"/>
</dbReference>
<dbReference type="Pfam" id="PF00455">
    <property type="entry name" value="DeoRC"/>
    <property type="match status" value="1"/>
</dbReference>
<reference evidence="4" key="1">
    <citation type="journal article" date="2019" name="Int. J. Syst. Evol. Microbiol.">
        <title>The Global Catalogue of Microorganisms (GCM) 10K type strain sequencing project: providing services to taxonomists for standard genome sequencing and annotation.</title>
        <authorList>
            <consortium name="The Broad Institute Genomics Platform"/>
            <consortium name="The Broad Institute Genome Sequencing Center for Infectious Disease"/>
            <person name="Wu L."/>
            <person name="Ma J."/>
        </authorList>
    </citation>
    <scope>NUCLEOTIDE SEQUENCE [LARGE SCALE GENOMIC DNA]</scope>
    <source>
        <strain evidence="4">JCM 6833</strain>
    </source>
</reference>
<dbReference type="SUPFAM" id="SSF100950">
    <property type="entry name" value="NagB/RpiA/CoA transferase-like"/>
    <property type="match status" value="1"/>
</dbReference>
<comment type="caution">
    <text evidence="3">The sequence shown here is derived from an EMBL/GenBank/DDBJ whole genome shotgun (WGS) entry which is preliminary data.</text>
</comment>
<dbReference type="EMBL" id="BAAATD010000005">
    <property type="protein sequence ID" value="GAA2605593.1"/>
    <property type="molecule type" value="Genomic_DNA"/>
</dbReference>
<protein>
    <recommendedName>
        <fullName evidence="2">DeoR-like transcriptional repressor C-terminal sensor domain-containing protein</fullName>
    </recommendedName>
</protein>
<evidence type="ECO:0000313" key="4">
    <source>
        <dbReference type="Proteomes" id="UP001501509"/>
    </source>
</evidence>
<feature type="compositionally biased region" description="Polar residues" evidence="1">
    <location>
        <begin position="80"/>
        <end position="91"/>
    </location>
</feature>
<proteinExistence type="predicted"/>